<comment type="caution">
    <text evidence="2">The sequence shown here is derived from an EMBL/GenBank/DDBJ whole genome shotgun (WGS) entry which is preliminary data.</text>
</comment>
<keyword evidence="3" id="KW-1185">Reference proteome</keyword>
<dbReference type="AlphaFoldDB" id="A0A074NGM0"/>
<evidence type="ECO:0000313" key="3">
    <source>
        <dbReference type="Proteomes" id="UP000027866"/>
    </source>
</evidence>
<keyword evidence="1" id="KW-0472">Membrane</keyword>
<keyword evidence="1" id="KW-1133">Transmembrane helix</keyword>
<name>A0A074NGM0_9SPHN</name>
<feature type="transmembrane region" description="Helical" evidence="1">
    <location>
        <begin position="6"/>
        <end position="26"/>
    </location>
</feature>
<proteinExistence type="predicted"/>
<evidence type="ECO:0000256" key="1">
    <source>
        <dbReference type="SAM" id="Phobius"/>
    </source>
</evidence>
<organism evidence="2 3">
    <name type="scientific">Erythrobacter litoralis</name>
    <dbReference type="NCBI Taxonomy" id="39960"/>
    <lineage>
        <taxon>Bacteria</taxon>
        <taxon>Pseudomonadati</taxon>
        <taxon>Pseudomonadota</taxon>
        <taxon>Alphaproteobacteria</taxon>
        <taxon>Sphingomonadales</taxon>
        <taxon>Erythrobacteraceae</taxon>
        <taxon>Erythrobacter/Porphyrobacter group</taxon>
        <taxon>Erythrobacter</taxon>
    </lineage>
</organism>
<dbReference type="EMBL" id="JMIX01000004">
    <property type="protein sequence ID" value="KEO96787.1"/>
    <property type="molecule type" value="Genomic_DNA"/>
</dbReference>
<dbReference type="KEGG" id="elq:Ga0102493_11682"/>
<evidence type="ECO:0000313" key="2">
    <source>
        <dbReference type="EMBL" id="KEO96787.1"/>
    </source>
</evidence>
<feature type="transmembrane region" description="Helical" evidence="1">
    <location>
        <begin position="56"/>
        <end position="75"/>
    </location>
</feature>
<accession>A0A074NGM0</accession>
<protein>
    <submittedName>
        <fullName evidence="2">Uncharacterized protein</fullName>
    </submittedName>
</protein>
<reference evidence="2 3" key="1">
    <citation type="submission" date="2014-04" db="EMBL/GenBank/DDBJ databases">
        <title>A comprehensive comparison of genomes of Erythrobacter spp. Strains.</title>
        <authorList>
            <person name="Zheng Q."/>
        </authorList>
    </citation>
    <scope>NUCLEOTIDE SEQUENCE [LARGE SCALE GENOMIC DNA]</scope>
    <source>
        <strain evidence="2 3">DSM 8509</strain>
    </source>
</reference>
<sequence>MPLIYMQAGIFLIGFVTLVSGAWLLIHARDVARLFRREPDVAVGPGRKQASKATTWAMLAVFNAGWIFALIFWSLTI</sequence>
<dbReference type="Proteomes" id="UP000027866">
    <property type="component" value="Unassembled WGS sequence"/>
</dbReference>
<keyword evidence="1" id="KW-0812">Transmembrane</keyword>
<dbReference type="RefSeq" id="WP_051697752.1">
    <property type="nucleotide sequence ID" value="NZ_CP017057.1"/>
</dbReference>
<gene>
    <name evidence="2" type="ORF">EH32_08890</name>
</gene>
<dbReference type="PATRIC" id="fig|39960.10.peg.2933"/>